<evidence type="ECO:0000256" key="9">
    <source>
        <dbReference type="RuleBase" id="RU000488"/>
    </source>
</evidence>
<dbReference type="Gene3D" id="1.50.40.10">
    <property type="entry name" value="Mitochondrial carrier domain"/>
    <property type="match status" value="1"/>
</dbReference>
<dbReference type="Proteomes" id="UP000887561">
    <property type="component" value="Unplaced"/>
</dbReference>
<sequence length="197" mass="21947">MQYSEGNLSFIQKMALAGVAGAVGGVAGSPADLINVRMQNDIKLPANQRRNYKNAIDGLIRMSKEEGVAKLFNGCTMATGRAILMTIGQLSFYDQIKQVLKTRLMNAPPGQFKGLLDCFLYTAKLGPLGFFKGFFPAWVRLAPHTILLFVFFEQFRMRLGYIPEEKLKSIEKEKSNSTAQTNSNKQPKEETNKQKTG</sequence>
<keyword evidence="7 8" id="KW-0472">Membrane</keyword>
<dbReference type="InterPro" id="IPR023395">
    <property type="entry name" value="MCP_dom_sf"/>
</dbReference>
<dbReference type="PANTHER" id="PTHR45618">
    <property type="entry name" value="MITOCHONDRIAL DICARBOXYLATE CARRIER-RELATED"/>
    <property type="match status" value="1"/>
</dbReference>
<dbReference type="AlphaFoldDB" id="A0A915NCE9"/>
<proteinExistence type="inferred from homology"/>
<evidence type="ECO:0000256" key="2">
    <source>
        <dbReference type="ARBA" id="ARBA00006375"/>
    </source>
</evidence>
<protein>
    <submittedName>
        <fullName evidence="12">Uncharacterized protein</fullName>
    </submittedName>
</protein>
<evidence type="ECO:0000256" key="1">
    <source>
        <dbReference type="ARBA" id="ARBA00004141"/>
    </source>
</evidence>
<comment type="similarity">
    <text evidence="2 9">Belongs to the mitochondrial carrier (TC 2.A.29) family.</text>
</comment>
<keyword evidence="6" id="KW-1133">Transmembrane helix</keyword>
<keyword evidence="11" id="KW-1185">Reference proteome</keyword>
<dbReference type="SUPFAM" id="SSF103506">
    <property type="entry name" value="Mitochondrial carrier"/>
    <property type="match status" value="1"/>
</dbReference>
<feature type="repeat" description="Solcar" evidence="8">
    <location>
        <begin position="8"/>
        <end position="99"/>
    </location>
</feature>
<dbReference type="InterPro" id="IPR050391">
    <property type="entry name" value="Mito_Metabolite_Transporter"/>
</dbReference>
<evidence type="ECO:0000256" key="8">
    <source>
        <dbReference type="PROSITE-ProRule" id="PRU00282"/>
    </source>
</evidence>
<evidence type="ECO:0000256" key="4">
    <source>
        <dbReference type="ARBA" id="ARBA00022692"/>
    </source>
</evidence>
<comment type="subcellular location">
    <subcellularLocation>
        <location evidence="1">Membrane</location>
        <topology evidence="1">Multi-pass membrane protein</topology>
    </subcellularLocation>
</comment>
<evidence type="ECO:0000313" key="12">
    <source>
        <dbReference type="WBParaSite" id="scaffold914_cov157.g2068"/>
    </source>
</evidence>
<reference evidence="12" key="1">
    <citation type="submission" date="2022-11" db="UniProtKB">
        <authorList>
            <consortium name="WormBaseParasite"/>
        </authorList>
    </citation>
    <scope>IDENTIFICATION</scope>
</reference>
<accession>A0A915NCE9</accession>
<evidence type="ECO:0000256" key="6">
    <source>
        <dbReference type="ARBA" id="ARBA00022989"/>
    </source>
</evidence>
<keyword evidence="4 8" id="KW-0812">Transmembrane</keyword>
<dbReference type="Pfam" id="PF00153">
    <property type="entry name" value="Mito_carr"/>
    <property type="match status" value="1"/>
</dbReference>
<dbReference type="GO" id="GO:0016020">
    <property type="term" value="C:membrane"/>
    <property type="evidence" value="ECO:0007669"/>
    <property type="project" value="UniProtKB-SubCell"/>
</dbReference>
<keyword evidence="5" id="KW-0677">Repeat</keyword>
<name>A0A915NCE9_MELJA</name>
<keyword evidence="3 9" id="KW-0813">Transport</keyword>
<evidence type="ECO:0000256" key="10">
    <source>
        <dbReference type="SAM" id="MobiDB-lite"/>
    </source>
</evidence>
<evidence type="ECO:0000256" key="5">
    <source>
        <dbReference type="ARBA" id="ARBA00022737"/>
    </source>
</evidence>
<dbReference type="InterPro" id="IPR018108">
    <property type="entry name" value="MCP_transmembrane"/>
</dbReference>
<evidence type="ECO:0000313" key="11">
    <source>
        <dbReference type="Proteomes" id="UP000887561"/>
    </source>
</evidence>
<dbReference type="PROSITE" id="PS50920">
    <property type="entry name" value="SOLCAR"/>
    <property type="match status" value="1"/>
</dbReference>
<evidence type="ECO:0000256" key="3">
    <source>
        <dbReference type="ARBA" id="ARBA00022448"/>
    </source>
</evidence>
<feature type="compositionally biased region" description="Basic and acidic residues" evidence="10">
    <location>
        <begin position="186"/>
        <end position="197"/>
    </location>
</feature>
<evidence type="ECO:0000256" key="7">
    <source>
        <dbReference type="ARBA" id="ARBA00023136"/>
    </source>
</evidence>
<dbReference type="WBParaSite" id="scaffold914_cov157.g2068">
    <property type="protein sequence ID" value="scaffold914_cov157.g2068"/>
    <property type="gene ID" value="scaffold914_cov157.g2068"/>
</dbReference>
<feature type="region of interest" description="Disordered" evidence="10">
    <location>
        <begin position="172"/>
        <end position="197"/>
    </location>
</feature>
<organism evidence="11 12">
    <name type="scientific">Meloidogyne javanica</name>
    <name type="common">Root-knot nematode worm</name>
    <dbReference type="NCBI Taxonomy" id="6303"/>
    <lineage>
        <taxon>Eukaryota</taxon>
        <taxon>Metazoa</taxon>
        <taxon>Ecdysozoa</taxon>
        <taxon>Nematoda</taxon>
        <taxon>Chromadorea</taxon>
        <taxon>Rhabditida</taxon>
        <taxon>Tylenchina</taxon>
        <taxon>Tylenchomorpha</taxon>
        <taxon>Tylenchoidea</taxon>
        <taxon>Meloidogynidae</taxon>
        <taxon>Meloidogyninae</taxon>
        <taxon>Meloidogyne</taxon>
        <taxon>Meloidogyne incognita group</taxon>
    </lineage>
</organism>